<accession>A0A914XNW6</accession>
<dbReference type="PANTHER" id="PTHR31562:SF4">
    <property type="entry name" value="DUF268 DOMAIN-CONTAINING PROTEIN-RELATED"/>
    <property type="match status" value="1"/>
</dbReference>
<dbReference type="InterPro" id="IPR004988">
    <property type="entry name" value="DUF273"/>
</dbReference>
<dbReference type="AlphaFoldDB" id="A0A914XNW6"/>
<dbReference type="PANTHER" id="PTHR31562">
    <property type="entry name" value="PROTEIN CBG18972"/>
    <property type="match status" value="1"/>
</dbReference>
<dbReference type="WBParaSite" id="PSAMB.scaffold9055size5413.g32063.t1">
    <property type="protein sequence ID" value="PSAMB.scaffold9055size5413.g32063.t1"/>
    <property type="gene ID" value="PSAMB.scaffold9055size5413.g32063"/>
</dbReference>
<reference evidence="2" key="1">
    <citation type="submission" date="2022-11" db="UniProtKB">
        <authorList>
            <consortium name="WormBaseParasite"/>
        </authorList>
    </citation>
    <scope>IDENTIFICATION</scope>
</reference>
<dbReference type="Pfam" id="PF03314">
    <property type="entry name" value="DUF273"/>
    <property type="match status" value="1"/>
</dbReference>
<proteinExistence type="predicted"/>
<sequence>MAEYDLLDVDTDNDEYAKSTCAEFQDRNFRRHCILAQYLKKSDANYVLAMDGDMAVVNPHHCIEDYINSNASLIFYERFHTFEITASSFIVKNDAYGIEFLMDWARYSRRVPRVSWANSDNGALLSLLLEKRLVSSHERAMCTRLWQHANTVDNYMKYIQCAYIFLGSKRNDLSEQIKILRRGHGWGRDGWTSDGKWCDHDFLMHAIKAVDYSSLQKIDSPTLNDGHAVDKFLPFLQPFNLSECKPGRAYNDTYHMKPELHVPCDELRTRLKGRLIVPQTVLLPYLDDSDLDCWPSCEKLK</sequence>
<name>A0A914XNW6_9BILA</name>
<keyword evidence="1" id="KW-1185">Reference proteome</keyword>
<evidence type="ECO:0000313" key="2">
    <source>
        <dbReference type="WBParaSite" id="PSAMB.scaffold9055size5413.g32063.t1"/>
    </source>
</evidence>
<evidence type="ECO:0000313" key="1">
    <source>
        <dbReference type="Proteomes" id="UP000887566"/>
    </source>
</evidence>
<protein>
    <submittedName>
        <fullName evidence="2">Nucleotide-diphospho-sugar transferase domain-containing protein</fullName>
    </submittedName>
</protein>
<dbReference type="InterPro" id="IPR029044">
    <property type="entry name" value="Nucleotide-diphossugar_trans"/>
</dbReference>
<organism evidence="1 2">
    <name type="scientific">Plectus sambesii</name>
    <dbReference type="NCBI Taxonomy" id="2011161"/>
    <lineage>
        <taxon>Eukaryota</taxon>
        <taxon>Metazoa</taxon>
        <taxon>Ecdysozoa</taxon>
        <taxon>Nematoda</taxon>
        <taxon>Chromadorea</taxon>
        <taxon>Plectida</taxon>
        <taxon>Plectina</taxon>
        <taxon>Plectoidea</taxon>
        <taxon>Plectidae</taxon>
        <taxon>Plectus</taxon>
    </lineage>
</organism>
<dbReference type="Gene3D" id="3.90.550.10">
    <property type="entry name" value="Spore Coat Polysaccharide Biosynthesis Protein SpsA, Chain A"/>
    <property type="match status" value="1"/>
</dbReference>
<dbReference type="Proteomes" id="UP000887566">
    <property type="component" value="Unplaced"/>
</dbReference>